<dbReference type="GO" id="GO:0045893">
    <property type="term" value="P:positive regulation of DNA-templated transcription"/>
    <property type="evidence" value="ECO:0007669"/>
    <property type="project" value="TreeGrafter"/>
</dbReference>
<dbReference type="InterPro" id="IPR040341">
    <property type="entry name" value="GPATCH3"/>
</dbReference>
<dbReference type="PANTHER" id="PTHR14390">
    <property type="entry name" value="G PATCH DOMAIN CONTAINING PROTEIN 3"/>
    <property type="match status" value="1"/>
</dbReference>
<dbReference type="Proteomes" id="UP001497382">
    <property type="component" value="Unassembled WGS sequence"/>
</dbReference>
<dbReference type="AlphaFoldDB" id="A0AAV2ATK8"/>
<feature type="domain" description="G-patch" evidence="2">
    <location>
        <begin position="323"/>
        <end position="371"/>
    </location>
</feature>
<name>A0AAV2ATK8_9ARAC</name>
<proteinExistence type="predicted"/>
<dbReference type="PROSITE" id="PS50174">
    <property type="entry name" value="G_PATCH"/>
    <property type="match status" value="2"/>
</dbReference>
<dbReference type="PANTHER" id="PTHR14390:SF2">
    <property type="entry name" value="G PATCH DOMAIN-CONTAINING PROTEIN 3"/>
    <property type="match status" value="1"/>
</dbReference>
<feature type="compositionally biased region" description="Basic and acidic residues" evidence="1">
    <location>
        <begin position="240"/>
        <end position="249"/>
    </location>
</feature>
<evidence type="ECO:0000313" key="4">
    <source>
        <dbReference type="Proteomes" id="UP001497382"/>
    </source>
</evidence>
<dbReference type="EMBL" id="CAXIEN010000211">
    <property type="protein sequence ID" value="CAL1287015.1"/>
    <property type="molecule type" value="Genomic_DNA"/>
</dbReference>
<dbReference type="GO" id="GO:0003676">
    <property type="term" value="F:nucleic acid binding"/>
    <property type="evidence" value="ECO:0007669"/>
    <property type="project" value="InterPro"/>
</dbReference>
<protein>
    <recommendedName>
        <fullName evidence="2">G-patch domain-containing protein</fullName>
    </recommendedName>
</protein>
<comment type="caution">
    <text evidence="3">The sequence shown here is derived from an EMBL/GenBank/DDBJ whole genome shotgun (WGS) entry which is preliminary data.</text>
</comment>
<evidence type="ECO:0000313" key="3">
    <source>
        <dbReference type="EMBL" id="CAL1287015.1"/>
    </source>
</evidence>
<dbReference type="Pfam" id="PF01585">
    <property type="entry name" value="G-patch"/>
    <property type="match status" value="2"/>
</dbReference>
<organism evidence="3 4">
    <name type="scientific">Larinioides sclopetarius</name>
    <dbReference type="NCBI Taxonomy" id="280406"/>
    <lineage>
        <taxon>Eukaryota</taxon>
        <taxon>Metazoa</taxon>
        <taxon>Ecdysozoa</taxon>
        <taxon>Arthropoda</taxon>
        <taxon>Chelicerata</taxon>
        <taxon>Arachnida</taxon>
        <taxon>Araneae</taxon>
        <taxon>Araneomorphae</taxon>
        <taxon>Entelegynae</taxon>
        <taxon>Araneoidea</taxon>
        <taxon>Araneidae</taxon>
        <taxon>Larinioides</taxon>
    </lineage>
</organism>
<evidence type="ECO:0000256" key="1">
    <source>
        <dbReference type="SAM" id="MobiDB-lite"/>
    </source>
</evidence>
<sequence>MSSVPNNNGVYVIINNIPKNYRSNQLRNFFSSFVESGGFICFHYRHRPEVQKPLNSAEGDERRRCVSNCCIVKVVANRVHEFIETYNGQHWLDSNGETLPTCCFIKEIKLSDNGNSIHGGYRWAIPKNLPADKEEFSTKDVESLLEMRPPSFMPNGNVGTTTDHFLKEIRLCRLPPPVIYKLGLKFPRSQARRIYSNVAFDYKSKRDRLNSKRNHSNSKPFLRPSFHKRYWHSHSPGENSHWEEDNNKEESEEEEWDRHEALHDDVSGQERNKERLFEEKIELKWEKGGSGLVFYTDAQYWDAKEGDFDAKTSDDWDIDTRIYEEPGRKILEAQGWKQGQGVGKNAAGIAEPLPNEGQVPSDKKGFGYHGVKLDRHPPRERRRHRYPDFEDEENTVYISTIYDDPKLSDPPESVLASSSYARLKYRQEFLKEAIPEAQKPLDSSDSDERNRNVSHCCIVKVVAVRVHELFRNYNGQNWLDGNGKTLPTCCLIKKIKLTENCDPIHRSYRWTYRKKLPADREEFSIQEVESFHEMYPPFFMPNGNVGTPTDHFLNEFRMGRLSPSVVRKLGLPYPRSEARGIYSSVAVDFMNKKDRQILKKKLKSYNFNAEPFLRPSFYNRYWHSQLPEREILYHREVEWDQYDCLQHDVYGQERLLEEKMGLEWKKGPGLVFYPDAQYWNAQEGFFNAKYSDHWDIHPWIYQDQSVDNDTDISDLEKTELDKRSKSDTEVEVDKRFEFAGFEKYNKGIGSKILEARGWKKGQGIGKNGDGIAEPLPNEGQFPSNKKGFGYQVVKLDHTKEKSKNRCSDDPKDSVSSSCAKLKYRKEFLKETT</sequence>
<dbReference type="SMART" id="SM00443">
    <property type="entry name" value="G_patch"/>
    <property type="match status" value="2"/>
</dbReference>
<feature type="domain" description="G-patch" evidence="2">
    <location>
        <begin position="745"/>
        <end position="793"/>
    </location>
</feature>
<feature type="region of interest" description="Disordered" evidence="1">
    <location>
        <begin position="353"/>
        <end position="382"/>
    </location>
</feature>
<keyword evidence="4" id="KW-1185">Reference proteome</keyword>
<evidence type="ECO:0000259" key="2">
    <source>
        <dbReference type="PROSITE" id="PS50174"/>
    </source>
</evidence>
<accession>A0AAV2ATK8</accession>
<feature type="region of interest" description="Disordered" evidence="1">
    <location>
        <begin position="234"/>
        <end position="270"/>
    </location>
</feature>
<dbReference type="GO" id="GO:0032480">
    <property type="term" value="P:negative regulation of type I interferon production"/>
    <property type="evidence" value="ECO:0007669"/>
    <property type="project" value="InterPro"/>
</dbReference>
<dbReference type="InterPro" id="IPR000467">
    <property type="entry name" value="G_patch_dom"/>
</dbReference>
<gene>
    <name evidence="3" type="ORF">LARSCL_LOCUS14577</name>
</gene>
<feature type="compositionally biased region" description="Basic and acidic residues" evidence="1">
    <location>
        <begin position="361"/>
        <end position="377"/>
    </location>
</feature>
<dbReference type="GO" id="GO:0039536">
    <property type="term" value="P:negative regulation of RIG-I signaling pathway"/>
    <property type="evidence" value="ECO:0007669"/>
    <property type="project" value="InterPro"/>
</dbReference>
<feature type="compositionally biased region" description="Basic and acidic residues" evidence="1">
    <location>
        <begin position="256"/>
        <end position="270"/>
    </location>
</feature>
<reference evidence="3 4" key="1">
    <citation type="submission" date="2024-04" db="EMBL/GenBank/DDBJ databases">
        <authorList>
            <person name="Rising A."/>
            <person name="Reimegard J."/>
            <person name="Sonavane S."/>
            <person name="Akerstrom W."/>
            <person name="Nylinder S."/>
            <person name="Hedman E."/>
            <person name="Kallberg Y."/>
        </authorList>
    </citation>
    <scope>NUCLEOTIDE SEQUENCE [LARGE SCALE GENOMIC DNA]</scope>
</reference>